<reference evidence="2" key="1">
    <citation type="submission" date="2021-08" db="EMBL/GenBank/DDBJ databases">
        <title>Hoeflea bacterium WL0058 sp. nov., isolated from the sediment.</title>
        <authorList>
            <person name="Wang L."/>
            <person name="Zhang D."/>
        </authorList>
    </citation>
    <scope>NUCLEOTIDE SEQUENCE</scope>
    <source>
        <strain evidence="2">WL0058</strain>
    </source>
</reference>
<dbReference type="InterPro" id="IPR002931">
    <property type="entry name" value="Transglutaminase-like"/>
</dbReference>
<dbReference type="PANTHER" id="PTHR33490:SF6">
    <property type="entry name" value="SLL1049 PROTEIN"/>
    <property type="match status" value="1"/>
</dbReference>
<protein>
    <submittedName>
        <fullName evidence="2">Transglutaminase family protein</fullName>
    </submittedName>
</protein>
<dbReference type="AlphaFoldDB" id="A0AAE2ZRZ7"/>
<dbReference type="SUPFAM" id="SSF54001">
    <property type="entry name" value="Cysteine proteinases"/>
    <property type="match status" value="1"/>
</dbReference>
<organism evidence="2 3">
    <name type="scientific">Flavimaribacter sediminis</name>
    <dbReference type="NCBI Taxonomy" id="2865987"/>
    <lineage>
        <taxon>Bacteria</taxon>
        <taxon>Pseudomonadati</taxon>
        <taxon>Pseudomonadota</taxon>
        <taxon>Alphaproteobacteria</taxon>
        <taxon>Hyphomicrobiales</taxon>
        <taxon>Rhizobiaceae</taxon>
        <taxon>Flavimaribacter</taxon>
    </lineage>
</organism>
<keyword evidence="3" id="KW-1185">Reference proteome</keyword>
<evidence type="ECO:0000313" key="3">
    <source>
        <dbReference type="Proteomes" id="UP001196509"/>
    </source>
</evidence>
<feature type="domain" description="Transglutaminase-like" evidence="1">
    <location>
        <begin position="158"/>
        <end position="223"/>
    </location>
</feature>
<accession>A0AAE2ZRZ7</accession>
<gene>
    <name evidence="2" type="ORF">K1W69_21615</name>
</gene>
<dbReference type="Proteomes" id="UP001196509">
    <property type="component" value="Unassembled WGS sequence"/>
</dbReference>
<dbReference type="Gene3D" id="3.10.620.30">
    <property type="match status" value="1"/>
</dbReference>
<dbReference type="Pfam" id="PF01841">
    <property type="entry name" value="Transglut_core"/>
    <property type="match status" value="1"/>
</dbReference>
<dbReference type="InterPro" id="IPR038765">
    <property type="entry name" value="Papain-like_cys_pep_sf"/>
</dbReference>
<dbReference type="InterPro" id="IPR013589">
    <property type="entry name" value="Bac_transglu_N"/>
</dbReference>
<evidence type="ECO:0000259" key="1">
    <source>
        <dbReference type="SMART" id="SM00460"/>
    </source>
</evidence>
<dbReference type="Pfam" id="PF08379">
    <property type="entry name" value="Bact_transglu_N"/>
    <property type="match status" value="1"/>
</dbReference>
<sequence>MNLQVRHKSEYSYEPEALRVSLRIKLFPSRFDGQYIRSWNVSVNGEEVHPIYMSGYGDDVALWQSTDKAKSVVVLAEGVVETENRNGVVADLPRRPPKGVFLRSTPLTAISDEIRELAEAAVDKQNPLATCHSVCDAVHEAVAYRPNATSAATTAAEAMAGGAGVCQDHAHVMIAACRSIDIPARYVTGYLNAADEEEDTLETHAWAEVFIDGLGWVGFDASNAVCPTDHYIRLACGLDADDATPIKGHVVGESDISLAAEVAVVDSTQQ</sequence>
<dbReference type="RefSeq" id="WP_220230509.1">
    <property type="nucleotide sequence ID" value="NZ_JAICBX010000004.1"/>
</dbReference>
<dbReference type="SMART" id="SM00460">
    <property type="entry name" value="TGc"/>
    <property type="match status" value="1"/>
</dbReference>
<dbReference type="PANTHER" id="PTHR33490">
    <property type="entry name" value="BLR5614 PROTEIN-RELATED"/>
    <property type="match status" value="1"/>
</dbReference>
<evidence type="ECO:0000313" key="2">
    <source>
        <dbReference type="EMBL" id="MBW8639807.1"/>
    </source>
</evidence>
<dbReference type="EMBL" id="JAICBX010000004">
    <property type="protein sequence ID" value="MBW8639807.1"/>
    <property type="molecule type" value="Genomic_DNA"/>
</dbReference>
<comment type="caution">
    <text evidence="2">The sequence shown here is derived from an EMBL/GenBank/DDBJ whole genome shotgun (WGS) entry which is preliminary data.</text>
</comment>
<proteinExistence type="predicted"/>
<name>A0AAE2ZRZ7_9HYPH</name>